<evidence type="ECO:0000256" key="4">
    <source>
        <dbReference type="ARBA" id="ARBA00022755"/>
    </source>
</evidence>
<keyword evidence="3 6" id="KW-0332">GMP biosynthesis</keyword>
<keyword evidence="5 6" id="KW-0067">ATP-binding</keyword>
<name>A0A9P8RS44_9PEZI</name>
<gene>
    <name evidence="8" type="ORF">GP486_001986</name>
</gene>
<dbReference type="GO" id="GO:0005524">
    <property type="term" value="F:ATP binding"/>
    <property type="evidence" value="ECO:0007669"/>
    <property type="project" value="UniProtKB-UniRule"/>
</dbReference>
<evidence type="ECO:0000313" key="9">
    <source>
        <dbReference type="Proteomes" id="UP000750711"/>
    </source>
</evidence>
<dbReference type="GO" id="GO:0003921">
    <property type="term" value="F:GMP synthase activity"/>
    <property type="evidence" value="ECO:0007669"/>
    <property type="project" value="InterPro"/>
</dbReference>
<keyword evidence="2 6" id="KW-0547">Nucleotide-binding</keyword>
<evidence type="ECO:0000256" key="1">
    <source>
        <dbReference type="ARBA" id="ARBA00022598"/>
    </source>
</evidence>
<dbReference type="InterPro" id="IPR014729">
    <property type="entry name" value="Rossmann-like_a/b/a_fold"/>
</dbReference>
<keyword evidence="9" id="KW-1185">Reference proteome</keyword>
<feature type="binding site" evidence="6">
    <location>
        <begin position="16"/>
        <end position="22"/>
    </location>
    <ligand>
        <name>ATP</name>
        <dbReference type="ChEBI" id="CHEBI:30616"/>
    </ligand>
</feature>
<dbReference type="GO" id="GO:0005829">
    <property type="term" value="C:cytosol"/>
    <property type="evidence" value="ECO:0007669"/>
    <property type="project" value="TreeGrafter"/>
</dbReference>
<dbReference type="EMBL" id="JAGHQM010000201">
    <property type="protein sequence ID" value="KAH0563449.1"/>
    <property type="molecule type" value="Genomic_DNA"/>
</dbReference>
<dbReference type="InterPro" id="IPR025777">
    <property type="entry name" value="GMPS_ATP_PPase_dom"/>
</dbReference>
<evidence type="ECO:0000256" key="5">
    <source>
        <dbReference type="ARBA" id="ARBA00022840"/>
    </source>
</evidence>
<reference evidence="8" key="1">
    <citation type="submission" date="2021-03" db="EMBL/GenBank/DDBJ databases">
        <title>Comparative genomics and phylogenomic investigation of the class Geoglossomycetes provide insights into ecological specialization and systematics.</title>
        <authorList>
            <person name="Melie T."/>
            <person name="Pirro S."/>
            <person name="Miller A.N."/>
            <person name="Quandt A."/>
        </authorList>
    </citation>
    <scope>NUCLEOTIDE SEQUENCE</scope>
    <source>
        <strain evidence="8">CAQ_001_2017</strain>
    </source>
</reference>
<feature type="domain" description="GMPS ATP-PPase" evidence="7">
    <location>
        <begin position="1"/>
        <end position="155"/>
    </location>
</feature>
<dbReference type="SUPFAM" id="SSF52402">
    <property type="entry name" value="Adenine nucleotide alpha hydrolases-like"/>
    <property type="match status" value="1"/>
</dbReference>
<accession>A0A9P8RS44</accession>
<dbReference type="PANTHER" id="PTHR11922:SF2">
    <property type="entry name" value="GMP SYNTHASE [GLUTAMINE-HYDROLYZING]"/>
    <property type="match status" value="1"/>
</dbReference>
<dbReference type="AlphaFoldDB" id="A0A9P8RS44"/>
<dbReference type="PROSITE" id="PS51553">
    <property type="entry name" value="GMPS_ATP_PPASE"/>
    <property type="match status" value="1"/>
</dbReference>
<evidence type="ECO:0000256" key="3">
    <source>
        <dbReference type="ARBA" id="ARBA00022749"/>
    </source>
</evidence>
<keyword evidence="1" id="KW-0436">Ligase</keyword>
<organism evidence="8 9">
    <name type="scientific">Trichoglossum hirsutum</name>
    <dbReference type="NCBI Taxonomy" id="265104"/>
    <lineage>
        <taxon>Eukaryota</taxon>
        <taxon>Fungi</taxon>
        <taxon>Dikarya</taxon>
        <taxon>Ascomycota</taxon>
        <taxon>Pezizomycotina</taxon>
        <taxon>Geoglossomycetes</taxon>
        <taxon>Geoglossales</taxon>
        <taxon>Geoglossaceae</taxon>
        <taxon>Trichoglossum</taxon>
    </lineage>
</organism>
<keyword evidence="4 6" id="KW-0658">Purine biosynthesis</keyword>
<comment type="caution">
    <text evidence="8">The sequence shown here is derived from an EMBL/GenBank/DDBJ whole genome shotgun (WGS) entry which is preliminary data.</text>
</comment>
<protein>
    <recommendedName>
        <fullName evidence="7">GMPS ATP-PPase domain-containing protein</fullName>
    </recommendedName>
</protein>
<dbReference type="PANTHER" id="PTHR11922">
    <property type="entry name" value="GMP SYNTHASE-RELATED"/>
    <property type="match status" value="1"/>
</dbReference>
<evidence type="ECO:0000313" key="8">
    <source>
        <dbReference type="EMBL" id="KAH0563449.1"/>
    </source>
</evidence>
<evidence type="ECO:0000256" key="2">
    <source>
        <dbReference type="ARBA" id="ARBA00022741"/>
    </source>
</evidence>
<sequence length="155" mass="16711">MRAIVGEKGRVIGAVSGGAVSTVEARLVKETIEDRFHVVLVDGDLIRLNGCEIVRGTLTNYEASTLPLSTQETAKELAATTASSLNEGELLQRSLCPDVIKSIAFKGLSQTIKPYHNFNGLLENLHLKAIEPPCELFKDEVHVVGTNLGISEDVV</sequence>
<evidence type="ECO:0000256" key="6">
    <source>
        <dbReference type="PROSITE-ProRule" id="PRU00886"/>
    </source>
</evidence>
<proteinExistence type="predicted"/>
<dbReference type="Proteomes" id="UP000750711">
    <property type="component" value="Unassembled WGS sequence"/>
</dbReference>
<evidence type="ECO:0000259" key="7">
    <source>
        <dbReference type="PROSITE" id="PS51553"/>
    </source>
</evidence>
<dbReference type="Gene3D" id="3.40.50.620">
    <property type="entry name" value="HUPs"/>
    <property type="match status" value="2"/>
</dbReference>